<evidence type="ECO:0000256" key="1">
    <source>
        <dbReference type="ARBA" id="ARBA00007074"/>
    </source>
</evidence>
<dbReference type="Pfam" id="PF00877">
    <property type="entry name" value="NLPC_P60"/>
    <property type="match status" value="1"/>
</dbReference>
<dbReference type="OrthoDB" id="4771638at2"/>
<dbReference type="GO" id="GO:0008234">
    <property type="term" value="F:cysteine-type peptidase activity"/>
    <property type="evidence" value="ECO:0007669"/>
    <property type="project" value="UniProtKB-KW"/>
</dbReference>
<feature type="domain" description="NlpC/P60" evidence="6">
    <location>
        <begin position="102"/>
        <end position="223"/>
    </location>
</feature>
<keyword evidence="2" id="KW-0645">Protease</keyword>
<dbReference type="RefSeq" id="WP_049746638.1">
    <property type="nucleotide sequence ID" value="NZ_CP012150.1"/>
</dbReference>
<proteinExistence type="inferred from homology"/>
<feature type="chain" id="PRO_5005454026" evidence="5">
    <location>
        <begin position="32"/>
        <end position="223"/>
    </location>
</feature>
<dbReference type="AlphaFoldDB" id="A0A0K0X9W1"/>
<dbReference type="STRING" id="134601.AFA91_22405"/>
<dbReference type="InterPro" id="IPR038765">
    <property type="entry name" value="Papain-like_cys_pep_sf"/>
</dbReference>
<evidence type="ECO:0000313" key="7">
    <source>
        <dbReference type="EMBL" id="AKS34190.1"/>
    </source>
</evidence>
<dbReference type="GO" id="GO:0006508">
    <property type="term" value="P:proteolysis"/>
    <property type="evidence" value="ECO:0007669"/>
    <property type="project" value="UniProtKB-KW"/>
</dbReference>
<dbReference type="Gene3D" id="3.90.1720.10">
    <property type="entry name" value="endopeptidase domain like (from Nostoc punctiforme)"/>
    <property type="match status" value="1"/>
</dbReference>
<evidence type="ECO:0000256" key="2">
    <source>
        <dbReference type="ARBA" id="ARBA00022670"/>
    </source>
</evidence>
<comment type="similarity">
    <text evidence="1">Belongs to the peptidase C40 family.</text>
</comment>
<keyword evidence="3 7" id="KW-0378">Hydrolase</keyword>
<dbReference type="PATRIC" id="fig|134601.6.peg.4624"/>
<keyword evidence="5" id="KW-0732">Signal</keyword>
<dbReference type="InterPro" id="IPR051794">
    <property type="entry name" value="PG_Endopeptidase_C40"/>
</dbReference>
<sequence length="223" mass="22621">MRRAYATVVGVVVSFAVSTAMLVGTPAIAGAAPYDRPAGNQRFVEIVITRALSQRGVPFAYGGGDVNGPTRGVPREIPPATAVPGAAYPGLAPAATPQALTPGLNTPAVTPGLTPAVTPGLPAPVAAPVPDVVGFDASGLIVYAFAGAGVKMPRSSGEQYKVGQKVLPSQALPGDLIFYGPEGTQSVALFIGNGQMVETTDSGVQVSPVRTENMTPYLVRIIA</sequence>
<reference evidence="7 8" key="1">
    <citation type="submission" date="2015-07" db="EMBL/GenBank/DDBJ databases">
        <title>Complete genome sequence of Mycobacterium goodii X7B, a facultative thermophilic biodesulfurizing bacterium.</title>
        <authorList>
            <person name="Yu B."/>
            <person name="Li F."/>
            <person name="Xu P."/>
        </authorList>
    </citation>
    <scope>NUCLEOTIDE SEQUENCE [LARGE SCALE GENOMIC DNA]</scope>
    <source>
        <strain evidence="7 8">X7B</strain>
    </source>
</reference>
<dbReference type="NCBIfam" id="NF033743">
    <property type="entry name" value="NlpC_inact_RipD"/>
    <property type="match status" value="1"/>
</dbReference>
<dbReference type="InterPro" id="IPR000064">
    <property type="entry name" value="NLP_P60_dom"/>
</dbReference>
<dbReference type="PANTHER" id="PTHR47359">
    <property type="entry name" value="PEPTIDOGLYCAN DL-ENDOPEPTIDASE CWLO"/>
    <property type="match status" value="1"/>
</dbReference>
<evidence type="ECO:0000256" key="4">
    <source>
        <dbReference type="ARBA" id="ARBA00022807"/>
    </source>
</evidence>
<protein>
    <submittedName>
        <fullName evidence="7">Hydrolase</fullName>
    </submittedName>
</protein>
<dbReference type="SUPFAM" id="SSF54001">
    <property type="entry name" value="Cysteine proteinases"/>
    <property type="match status" value="1"/>
</dbReference>
<evidence type="ECO:0000256" key="3">
    <source>
        <dbReference type="ARBA" id="ARBA00022801"/>
    </source>
</evidence>
<evidence type="ECO:0000259" key="6">
    <source>
        <dbReference type="PROSITE" id="PS51935"/>
    </source>
</evidence>
<feature type="signal peptide" evidence="5">
    <location>
        <begin position="1"/>
        <end position="31"/>
    </location>
</feature>
<dbReference type="PANTHER" id="PTHR47359:SF3">
    <property type="entry name" value="NLP_P60 DOMAIN-CONTAINING PROTEIN-RELATED"/>
    <property type="match status" value="1"/>
</dbReference>
<name>A0A0K0X9W1_MYCGD</name>
<dbReference type="KEGG" id="mgo:AFA91_22405"/>
<gene>
    <name evidence="7" type="ORF">AFA91_22405</name>
</gene>
<dbReference type="Proteomes" id="UP000062255">
    <property type="component" value="Chromosome"/>
</dbReference>
<organism evidence="7 8">
    <name type="scientific">Mycolicibacterium goodii</name>
    <name type="common">Mycobacterium goodii</name>
    <dbReference type="NCBI Taxonomy" id="134601"/>
    <lineage>
        <taxon>Bacteria</taxon>
        <taxon>Bacillati</taxon>
        <taxon>Actinomycetota</taxon>
        <taxon>Actinomycetes</taxon>
        <taxon>Mycobacteriales</taxon>
        <taxon>Mycobacteriaceae</taxon>
        <taxon>Mycolicibacterium</taxon>
    </lineage>
</organism>
<evidence type="ECO:0000256" key="5">
    <source>
        <dbReference type="SAM" id="SignalP"/>
    </source>
</evidence>
<keyword evidence="4" id="KW-0788">Thiol protease</keyword>
<dbReference type="EMBL" id="CP012150">
    <property type="protein sequence ID" value="AKS34190.1"/>
    <property type="molecule type" value="Genomic_DNA"/>
</dbReference>
<evidence type="ECO:0000313" key="8">
    <source>
        <dbReference type="Proteomes" id="UP000062255"/>
    </source>
</evidence>
<accession>A0A0K0X9W1</accession>
<dbReference type="PROSITE" id="PS51935">
    <property type="entry name" value="NLPC_P60"/>
    <property type="match status" value="1"/>
</dbReference>